<dbReference type="Gene3D" id="3.80.10.10">
    <property type="entry name" value="Ribonuclease Inhibitor"/>
    <property type="match status" value="4"/>
</dbReference>
<keyword evidence="6" id="KW-1185">Reference proteome</keyword>
<dbReference type="Proteomes" id="UP000019118">
    <property type="component" value="Unassembled WGS sequence"/>
</dbReference>
<feature type="signal peptide" evidence="4">
    <location>
        <begin position="1"/>
        <end position="22"/>
    </location>
</feature>
<dbReference type="InterPro" id="IPR001611">
    <property type="entry name" value="Leu-rich_rpt"/>
</dbReference>
<dbReference type="GeneID" id="109543403"/>
<proteinExistence type="predicted"/>
<dbReference type="SMART" id="SM00369">
    <property type="entry name" value="LRR_TYP"/>
    <property type="match status" value="8"/>
</dbReference>
<dbReference type="FunFam" id="3.80.10.10:FF:001164">
    <property type="entry name" value="GH01279p"/>
    <property type="match status" value="1"/>
</dbReference>
<evidence type="ECO:0000256" key="2">
    <source>
        <dbReference type="ARBA" id="ARBA00022729"/>
    </source>
</evidence>
<dbReference type="SUPFAM" id="SSF52058">
    <property type="entry name" value="L domain-like"/>
    <property type="match status" value="2"/>
</dbReference>
<evidence type="ECO:0000256" key="1">
    <source>
        <dbReference type="ARBA" id="ARBA00022614"/>
    </source>
</evidence>
<keyword evidence="1" id="KW-0433">Leucine-rich repeat</keyword>
<dbReference type="SUPFAM" id="SSF52047">
    <property type="entry name" value="RNI-like"/>
    <property type="match status" value="1"/>
</dbReference>
<keyword evidence="2 4" id="KW-0732">Signal</keyword>
<dbReference type="InterPro" id="IPR003591">
    <property type="entry name" value="Leu-rich_rpt_typical-subtyp"/>
</dbReference>
<dbReference type="EnsemblMetazoa" id="XM_019913102.1">
    <property type="protein sequence ID" value="XP_019768661.1"/>
    <property type="gene ID" value="LOC109543403"/>
</dbReference>
<dbReference type="InterPro" id="IPR050328">
    <property type="entry name" value="Dev_Immune_Receptor"/>
</dbReference>
<evidence type="ECO:0000313" key="5">
    <source>
        <dbReference type="EnsemblMetazoa" id="XP_019768662.1"/>
    </source>
</evidence>
<keyword evidence="3" id="KW-0677">Repeat</keyword>
<evidence type="ECO:0000313" key="6">
    <source>
        <dbReference type="Proteomes" id="UP000019118"/>
    </source>
</evidence>
<reference evidence="5" key="2">
    <citation type="submission" date="2024-08" db="UniProtKB">
        <authorList>
            <consortium name="EnsemblMetazoa"/>
        </authorList>
    </citation>
    <scope>IDENTIFICATION</scope>
</reference>
<dbReference type="PROSITE" id="PS51450">
    <property type="entry name" value="LRR"/>
    <property type="match status" value="1"/>
</dbReference>
<evidence type="ECO:0000256" key="3">
    <source>
        <dbReference type="ARBA" id="ARBA00022737"/>
    </source>
</evidence>
<dbReference type="PANTHER" id="PTHR24373:SF275">
    <property type="entry name" value="TIR DOMAIN-CONTAINING PROTEIN"/>
    <property type="match status" value="1"/>
</dbReference>
<protein>
    <recommendedName>
        <fullName evidence="7">Insulin-like growth factor-binding protein complex acid labile subunit</fullName>
    </recommendedName>
</protein>
<dbReference type="Pfam" id="PF13306">
    <property type="entry name" value="LRR_5"/>
    <property type="match status" value="1"/>
</dbReference>
<dbReference type="Pfam" id="PF13855">
    <property type="entry name" value="LRR_8"/>
    <property type="match status" value="2"/>
</dbReference>
<dbReference type="AlphaFoldDB" id="A0AAR5Q612"/>
<organism evidence="5 6">
    <name type="scientific">Dendroctonus ponderosae</name>
    <name type="common">Mountain pine beetle</name>
    <dbReference type="NCBI Taxonomy" id="77166"/>
    <lineage>
        <taxon>Eukaryota</taxon>
        <taxon>Metazoa</taxon>
        <taxon>Ecdysozoa</taxon>
        <taxon>Arthropoda</taxon>
        <taxon>Hexapoda</taxon>
        <taxon>Insecta</taxon>
        <taxon>Pterygota</taxon>
        <taxon>Neoptera</taxon>
        <taxon>Endopterygota</taxon>
        <taxon>Coleoptera</taxon>
        <taxon>Polyphaga</taxon>
        <taxon>Cucujiformia</taxon>
        <taxon>Curculionidae</taxon>
        <taxon>Scolytinae</taxon>
        <taxon>Dendroctonus</taxon>
    </lineage>
</organism>
<evidence type="ECO:0000256" key="4">
    <source>
        <dbReference type="SAM" id="SignalP"/>
    </source>
</evidence>
<dbReference type="RefSeq" id="XP_019768661.1">
    <property type="nucleotide sequence ID" value="XM_019913102.2"/>
</dbReference>
<dbReference type="KEGG" id="dpa:109543403"/>
<dbReference type="PANTHER" id="PTHR24373">
    <property type="entry name" value="SLIT RELATED LEUCINE-RICH REPEAT NEURONAL PROTEIN"/>
    <property type="match status" value="1"/>
</dbReference>
<feature type="chain" id="PRO_5044712664" description="Insulin-like growth factor-binding protein complex acid labile subunit" evidence="4">
    <location>
        <begin position="23"/>
        <end position="723"/>
    </location>
</feature>
<name>A0AAR5Q612_DENPD</name>
<reference evidence="6" key="1">
    <citation type="journal article" date="2013" name="Genome Biol.">
        <title>Draft genome of the mountain pine beetle, Dendroctonus ponderosae Hopkins, a major forest pest.</title>
        <authorList>
            <person name="Keeling C.I."/>
            <person name="Yuen M.M."/>
            <person name="Liao N.Y."/>
            <person name="Docking T.R."/>
            <person name="Chan S.K."/>
            <person name="Taylor G.A."/>
            <person name="Palmquist D.L."/>
            <person name="Jackman S.D."/>
            <person name="Nguyen A."/>
            <person name="Li M."/>
            <person name="Henderson H."/>
            <person name="Janes J.K."/>
            <person name="Zhao Y."/>
            <person name="Pandoh P."/>
            <person name="Moore R."/>
            <person name="Sperling F.A."/>
            <person name="Huber D.P."/>
            <person name="Birol I."/>
            <person name="Jones S.J."/>
            <person name="Bohlmann J."/>
        </authorList>
    </citation>
    <scope>NUCLEOTIDE SEQUENCE</scope>
</reference>
<dbReference type="InterPro" id="IPR032675">
    <property type="entry name" value="LRR_dom_sf"/>
</dbReference>
<evidence type="ECO:0008006" key="7">
    <source>
        <dbReference type="Google" id="ProtNLM"/>
    </source>
</evidence>
<dbReference type="InterPro" id="IPR026906">
    <property type="entry name" value="LRR_5"/>
</dbReference>
<sequence length="723" mass="80752">MPQHQCCYLLLFLSLCIAHVAGKCVFTFTETTGAIICRNITAEDYVAELFASRATIINSPLDTSAKISIDIADSLLPVIDDWIFLPLDDQFSSVSCLKIVNSSVSNIVAKNLSKLSMVEVLDLSWNNLLDYKFLNKMRRLRILYLSHSNFTADSYLFAYLQRVQTRFEMIDLSHSNLQEFELSRNSVRNVDLSFNANLSQIRLNFSSFYGALFFNLSGNSGIDIKLAASRNLFCLSIDMSNSSKSLNSLQGERIYIAQEIRLTNSNLGGLDEDLFKFHSIMSLKCSGRISIDLSSSNLSRISPNYFSRHTLNVLNLSFNSLSALTGSVFSKADIFHLDLSHSSIISIESGVFQYFVAGFLDLSANLIASLDGVFDHVESIKRLDISNNPLETLDGDTFRNCPDLEYLNIANVFLKTLPENPFSTIPALRSLTISLGENMRADLISNIYTTELTLVNSTLGKLSAGQFAGFYKLRKLTFSQSTASEIDELAFQGLFSLKRIINLNQLGQYGIKLFQSLTSLEQLDLSNQDIKKLSTELADLLSLKKLNLSMNSISSLDVDAFGAMKRLEVLSLAHNELSVLNVGVFRQLALMTHLYLNNNQLQQLPAGIFAALDSLILLDLSHNDLLRSKPHLVFGVSMPKLTFLYLQGNQIGHEYGQGDNVLRRNELNLIANHIGLEYVDINANDWRCPTLIDVLLMFRNRNISYHPTSPDYLSTNINGVSCG</sequence>
<dbReference type="EnsemblMetazoa" id="XM_019913103.1">
    <property type="protein sequence ID" value="XP_019768662.1"/>
    <property type="gene ID" value="LOC109543403"/>
</dbReference>
<accession>A0AAR5Q612</accession>